<dbReference type="InterPro" id="IPR003560">
    <property type="entry name" value="DHB_DH"/>
</dbReference>
<evidence type="ECO:0000313" key="3">
    <source>
        <dbReference type="RefSeq" id="XP_012940905.1"/>
    </source>
</evidence>
<proteinExistence type="predicted"/>
<dbReference type="Pfam" id="PF13561">
    <property type="entry name" value="adh_short_C2"/>
    <property type="match status" value="1"/>
</dbReference>
<protein>
    <submittedName>
        <fullName evidence="3">3-oxoacyl-[acyl-carrier-protein] reductase FabG-like</fullName>
    </submittedName>
</protein>
<accession>A0ABM1A4X7</accession>
<dbReference type="Proteomes" id="UP000694888">
    <property type="component" value="Unplaced"/>
</dbReference>
<dbReference type="InterPro" id="IPR036291">
    <property type="entry name" value="NAD(P)-bd_dom_sf"/>
</dbReference>
<organism evidence="2 3">
    <name type="scientific">Aplysia californica</name>
    <name type="common">California sea hare</name>
    <dbReference type="NCBI Taxonomy" id="6500"/>
    <lineage>
        <taxon>Eukaryota</taxon>
        <taxon>Metazoa</taxon>
        <taxon>Spiralia</taxon>
        <taxon>Lophotrochozoa</taxon>
        <taxon>Mollusca</taxon>
        <taxon>Gastropoda</taxon>
        <taxon>Heterobranchia</taxon>
        <taxon>Euthyneura</taxon>
        <taxon>Tectipleura</taxon>
        <taxon>Aplysiida</taxon>
        <taxon>Aplysioidea</taxon>
        <taxon>Aplysiidae</taxon>
        <taxon>Aplysia</taxon>
    </lineage>
</organism>
<gene>
    <name evidence="3" type="primary">LOC106012450</name>
</gene>
<reference evidence="3" key="1">
    <citation type="submission" date="2025-08" db="UniProtKB">
        <authorList>
            <consortium name="RefSeq"/>
        </authorList>
    </citation>
    <scope>IDENTIFICATION</scope>
</reference>
<dbReference type="PANTHER" id="PTHR43975:SF2">
    <property type="entry name" value="EG:BACR7A4.14 PROTEIN-RELATED"/>
    <property type="match status" value="1"/>
</dbReference>
<dbReference type="PRINTS" id="PR01397">
    <property type="entry name" value="DHBDHDRGNASE"/>
</dbReference>
<name>A0ABM1A4X7_APLCA</name>
<dbReference type="CDD" id="cd05233">
    <property type="entry name" value="SDR_c"/>
    <property type="match status" value="1"/>
</dbReference>
<evidence type="ECO:0000313" key="2">
    <source>
        <dbReference type="Proteomes" id="UP000694888"/>
    </source>
</evidence>
<dbReference type="RefSeq" id="XP_012940905.1">
    <property type="nucleotide sequence ID" value="XM_013085451.1"/>
</dbReference>
<feature type="compositionally biased region" description="Polar residues" evidence="1">
    <location>
        <begin position="112"/>
        <end position="122"/>
    </location>
</feature>
<dbReference type="InterPro" id="IPR002347">
    <property type="entry name" value="SDR_fam"/>
</dbReference>
<dbReference type="SUPFAM" id="SSF51735">
    <property type="entry name" value="NAD(P)-binding Rossmann-fold domains"/>
    <property type="match status" value="1"/>
</dbReference>
<feature type="compositionally biased region" description="Basic and acidic residues" evidence="1">
    <location>
        <begin position="123"/>
        <end position="142"/>
    </location>
</feature>
<dbReference type="GeneID" id="106012450"/>
<feature type="region of interest" description="Disordered" evidence="1">
    <location>
        <begin position="111"/>
        <end position="142"/>
    </location>
</feature>
<sequence>MTKAALEHLTRLTALEVAESGVRVNAVVPGFVVTDTMLYNFPEDQKSAMEERFIASAKKSQPLGGGLRMSAVAKSIHFLVSDGACSITGECVRVDNGCHLAVPEGTIRESEMVNSGLYNSRPTQERQAGKKEAKDEHSGNDQ</sequence>
<evidence type="ECO:0000256" key="1">
    <source>
        <dbReference type="SAM" id="MobiDB-lite"/>
    </source>
</evidence>
<keyword evidence="2" id="KW-1185">Reference proteome</keyword>
<dbReference type="PANTHER" id="PTHR43975">
    <property type="entry name" value="ZGC:101858"/>
    <property type="match status" value="1"/>
</dbReference>
<dbReference type="Gene3D" id="3.40.50.720">
    <property type="entry name" value="NAD(P)-binding Rossmann-like Domain"/>
    <property type="match status" value="1"/>
</dbReference>